<evidence type="ECO:0000313" key="3">
    <source>
        <dbReference type="Proteomes" id="UP000054321"/>
    </source>
</evidence>
<dbReference type="AlphaFoldDB" id="A0A0C3HPE9"/>
<reference evidence="2 3" key="1">
    <citation type="submission" date="2014-04" db="EMBL/GenBank/DDBJ databases">
        <authorList>
            <consortium name="DOE Joint Genome Institute"/>
            <person name="Kuo A."/>
            <person name="Martino E."/>
            <person name="Perotto S."/>
            <person name="Kohler A."/>
            <person name="Nagy L.G."/>
            <person name="Floudas D."/>
            <person name="Copeland A."/>
            <person name="Barry K.W."/>
            <person name="Cichocki N."/>
            <person name="Veneault-Fourrey C."/>
            <person name="LaButti K."/>
            <person name="Lindquist E.A."/>
            <person name="Lipzen A."/>
            <person name="Lundell T."/>
            <person name="Morin E."/>
            <person name="Murat C."/>
            <person name="Sun H."/>
            <person name="Tunlid A."/>
            <person name="Henrissat B."/>
            <person name="Grigoriev I.V."/>
            <person name="Hibbett D.S."/>
            <person name="Martin F."/>
            <person name="Nordberg H.P."/>
            <person name="Cantor M.N."/>
            <person name="Hua S.X."/>
        </authorList>
    </citation>
    <scope>NUCLEOTIDE SEQUENCE [LARGE SCALE GENOMIC DNA]</scope>
    <source>
        <strain evidence="2 3">Zn</strain>
    </source>
</reference>
<name>A0A0C3HPE9_OIDMZ</name>
<reference evidence="3" key="2">
    <citation type="submission" date="2015-01" db="EMBL/GenBank/DDBJ databases">
        <title>Evolutionary Origins and Diversification of the Mycorrhizal Mutualists.</title>
        <authorList>
            <consortium name="DOE Joint Genome Institute"/>
            <consortium name="Mycorrhizal Genomics Consortium"/>
            <person name="Kohler A."/>
            <person name="Kuo A."/>
            <person name="Nagy L.G."/>
            <person name="Floudas D."/>
            <person name="Copeland A."/>
            <person name="Barry K.W."/>
            <person name="Cichocki N."/>
            <person name="Veneault-Fourrey C."/>
            <person name="LaButti K."/>
            <person name="Lindquist E.A."/>
            <person name="Lipzen A."/>
            <person name="Lundell T."/>
            <person name="Morin E."/>
            <person name="Murat C."/>
            <person name="Riley R."/>
            <person name="Ohm R."/>
            <person name="Sun H."/>
            <person name="Tunlid A."/>
            <person name="Henrissat B."/>
            <person name="Grigoriev I.V."/>
            <person name="Hibbett D.S."/>
            <person name="Martin F."/>
        </authorList>
    </citation>
    <scope>NUCLEOTIDE SEQUENCE [LARGE SCALE GENOMIC DNA]</scope>
    <source>
        <strain evidence="3">Zn</strain>
    </source>
</reference>
<protein>
    <submittedName>
        <fullName evidence="2">Uncharacterized protein</fullName>
    </submittedName>
</protein>
<feature type="region of interest" description="Disordered" evidence="1">
    <location>
        <begin position="157"/>
        <end position="187"/>
    </location>
</feature>
<organism evidence="2 3">
    <name type="scientific">Oidiodendron maius (strain Zn)</name>
    <dbReference type="NCBI Taxonomy" id="913774"/>
    <lineage>
        <taxon>Eukaryota</taxon>
        <taxon>Fungi</taxon>
        <taxon>Dikarya</taxon>
        <taxon>Ascomycota</taxon>
        <taxon>Pezizomycotina</taxon>
        <taxon>Leotiomycetes</taxon>
        <taxon>Leotiomycetes incertae sedis</taxon>
        <taxon>Myxotrichaceae</taxon>
        <taxon>Oidiodendron</taxon>
    </lineage>
</organism>
<sequence length="187" mass="21116">MWCRDALECAARARRRAMVVEGSNGRAGVQARRMWDFEGQRRTHHGYCFYYCCCYCCCRRRAGGRIWKQSNARVQTETQREMEKETSHDVLSVERMGICNGNEREGGRKLTALISPSPSGQSKIQSHPSALIPRLSHLETSGIHQAPLRVAPPHAFASAVQSHHTAKQRRKKTLDLPPSNATNFHST</sequence>
<accession>A0A0C3HPE9</accession>
<evidence type="ECO:0000256" key="1">
    <source>
        <dbReference type="SAM" id="MobiDB-lite"/>
    </source>
</evidence>
<proteinExistence type="predicted"/>
<dbReference type="HOGENOM" id="CLU_1448125_0_0_1"/>
<evidence type="ECO:0000313" key="2">
    <source>
        <dbReference type="EMBL" id="KIN04147.1"/>
    </source>
</evidence>
<dbReference type="EMBL" id="KN832873">
    <property type="protein sequence ID" value="KIN04147.1"/>
    <property type="molecule type" value="Genomic_DNA"/>
</dbReference>
<dbReference type="InParanoid" id="A0A0C3HPE9"/>
<dbReference type="Proteomes" id="UP000054321">
    <property type="component" value="Unassembled WGS sequence"/>
</dbReference>
<keyword evidence="3" id="KW-1185">Reference proteome</keyword>
<gene>
    <name evidence="2" type="ORF">OIDMADRAFT_26765</name>
</gene>